<dbReference type="EMBL" id="CAADRP010001513">
    <property type="protein sequence ID" value="VFU39252.1"/>
    <property type="molecule type" value="Genomic_DNA"/>
</dbReference>
<organism evidence="1">
    <name type="scientific">Salix viminalis</name>
    <name type="common">Common osier</name>
    <name type="synonym">Basket willow</name>
    <dbReference type="NCBI Taxonomy" id="40686"/>
    <lineage>
        <taxon>Eukaryota</taxon>
        <taxon>Viridiplantae</taxon>
        <taxon>Streptophyta</taxon>
        <taxon>Embryophyta</taxon>
        <taxon>Tracheophyta</taxon>
        <taxon>Spermatophyta</taxon>
        <taxon>Magnoliopsida</taxon>
        <taxon>eudicotyledons</taxon>
        <taxon>Gunneridae</taxon>
        <taxon>Pentapetalae</taxon>
        <taxon>rosids</taxon>
        <taxon>fabids</taxon>
        <taxon>Malpighiales</taxon>
        <taxon>Salicaceae</taxon>
        <taxon>Saliceae</taxon>
        <taxon>Salix</taxon>
    </lineage>
</organism>
<dbReference type="GO" id="GO:0017178">
    <property type="term" value="F:diphthine-ammonia ligase activity"/>
    <property type="evidence" value="ECO:0007669"/>
    <property type="project" value="TreeGrafter"/>
</dbReference>
<dbReference type="FunFam" id="3.30.1330.40:FF:000016">
    <property type="entry name" value="Endoribonuclease"/>
    <property type="match status" value="1"/>
</dbReference>
<dbReference type="Gene3D" id="3.30.1330.40">
    <property type="entry name" value="RutC-like"/>
    <property type="match status" value="1"/>
</dbReference>
<sequence>MVNQIGEALNVSPFTAFSFWLLIQVVKQQLDYDILDKLVEKQRPENCSFVTDFYQEMLSKCANMTLQEGSYWTTEEWLSALLTSSSRVEPLPIGGMTTCWGTKKDKKVNEETAFIRNGSKLLEKLVDICDGKCNSIRRFSATELEKATNNYDPLKLLTEDSGYKLIVLDEFQTVLHSPGSIASVGVIHPLAFHLENKETTISLSNNDKANYSSPEKKGSVFEVQGDCPQRSETTCQSNAERNNLVEVRDDIIYISRTKKDNIFSICCWLQDSCKNSAGSHEDLAIALKHIESQLTGYGFGWGHVLYIHLYIADMNEFAMVNETYVRFITQEKCPFGVPSRSTIELPLLQASLGKAYIEVLLFTELVA</sequence>
<dbReference type="SUPFAM" id="SSF55298">
    <property type="entry name" value="YjgF-like"/>
    <property type="match status" value="1"/>
</dbReference>
<name>A0A6N2LDU0_SALVM</name>
<dbReference type="PANTHER" id="PTHR12196:SF2">
    <property type="entry name" value="DIPHTHINE--AMMONIA LIGASE"/>
    <property type="match status" value="1"/>
</dbReference>
<dbReference type="InterPro" id="IPR030662">
    <property type="entry name" value="DPH6/MJ0570"/>
</dbReference>
<dbReference type="AlphaFoldDB" id="A0A6N2LDU0"/>
<dbReference type="InterPro" id="IPR035959">
    <property type="entry name" value="RutC-like_sf"/>
</dbReference>
<dbReference type="PANTHER" id="PTHR12196">
    <property type="entry name" value="DOMAIN OF UNKNOWN FUNCTION 71 DUF71 -CONTAINING PROTEIN"/>
    <property type="match status" value="1"/>
</dbReference>
<reference evidence="1" key="1">
    <citation type="submission" date="2019-03" db="EMBL/GenBank/DDBJ databases">
        <authorList>
            <person name="Mank J."/>
            <person name="Almeida P."/>
        </authorList>
    </citation>
    <scope>NUCLEOTIDE SEQUENCE</scope>
    <source>
        <strain evidence="1">78183</strain>
    </source>
</reference>
<protein>
    <submittedName>
        <fullName evidence="1">Uncharacterized protein</fullName>
    </submittedName>
</protein>
<gene>
    <name evidence="1" type="ORF">SVIM_LOCUS217294</name>
</gene>
<dbReference type="InterPro" id="IPR006175">
    <property type="entry name" value="YjgF/YER057c/UK114"/>
</dbReference>
<accession>A0A6N2LDU0</accession>
<dbReference type="Pfam" id="PF01042">
    <property type="entry name" value="Ribonuc_L-PSP"/>
    <property type="match status" value="1"/>
</dbReference>
<proteinExistence type="predicted"/>
<dbReference type="GO" id="GO:0017183">
    <property type="term" value="P:protein histidyl modification to diphthamide"/>
    <property type="evidence" value="ECO:0007669"/>
    <property type="project" value="TreeGrafter"/>
</dbReference>
<evidence type="ECO:0000313" key="1">
    <source>
        <dbReference type="EMBL" id="VFU39252.1"/>
    </source>
</evidence>